<keyword evidence="4" id="KW-1185">Reference proteome</keyword>
<gene>
    <name evidence="3" type="ORF">WJX75_003482</name>
</gene>
<feature type="coiled-coil region" evidence="1">
    <location>
        <begin position="146"/>
        <end position="197"/>
    </location>
</feature>
<reference evidence="3 4" key="1">
    <citation type="journal article" date="2024" name="Nat. Commun.">
        <title>Phylogenomics reveals the evolutionary origins of lichenization in chlorophyte algae.</title>
        <authorList>
            <person name="Puginier C."/>
            <person name="Libourel C."/>
            <person name="Otte J."/>
            <person name="Skaloud P."/>
            <person name="Haon M."/>
            <person name="Grisel S."/>
            <person name="Petersen M."/>
            <person name="Berrin J.G."/>
            <person name="Delaux P.M."/>
            <person name="Dal Grande F."/>
            <person name="Keller J."/>
        </authorList>
    </citation>
    <scope>NUCLEOTIDE SEQUENCE [LARGE SCALE GENOMIC DNA]</scope>
    <source>
        <strain evidence="3 4">SAG 216-7</strain>
    </source>
</reference>
<evidence type="ECO:0000256" key="2">
    <source>
        <dbReference type="SAM" id="MobiDB-lite"/>
    </source>
</evidence>
<keyword evidence="1" id="KW-0175">Coiled coil</keyword>
<accession>A0ABR2YBE3</accession>
<feature type="coiled-coil region" evidence="1">
    <location>
        <begin position="47"/>
        <end position="74"/>
    </location>
</feature>
<evidence type="ECO:0008006" key="5">
    <source>
        <dbReference type="Google" id="ProtNLM"/>
    </source>
</evidence>
<name>A0ABR2YBE3_9CHLO</name>
<evidence type="ECO:0000313" key="3">
    <source>
        <dbReference type="EMBL" id="KAK9901584.1"/>
    </source>
</evidence>
<dbReference type="Proteomes" id="UP001491310">
    <property type="component" value="Unassembled WGS sequence"/>
</dbReference>
<protein>
    <recommendedName>
        <fullName evidence="5">Enkurin domain-containing protein</fullName>
    </recommendedName>
</protein>
<comment type="caution">
    <text evidence="3">The sequence shown here is derived from an EMBL/GenBank/DDBJ whole genome shotgun (WGS) entry which is preliminary data.</text>
</comment>
<sequence length="204" mass="22738">MANKDRADLEPPEAEEEEQAADVAQEPTLLTTILASGEGVKDEGPPKDRTEARYRSLELKAQWLKAERDQIEKALRREVGDDTPLTKLLDADSDWRGRAQQIALLKERLLSLHEAHAQAMGTPSNAHNRHDVSNRAHLERLRGERMKETDELRAELASTRAALENALNRQLGAAARKKALEKEVRSLKAKVGLLLDKSARTTAS</sequence>
<feature type="compositionally biased region" description="Acidic residues" evidence="2">
    <location>
        <begin position="10"/>
        <end position="20"/>
    </location>
</feature>
<evidence type="ECO:0000313" key="4">
    <source>
        <dbReference type="Proteomes" id="UP001491310"/>
    </source>
</evidence>
<evidence type="ECO:0000256" key="1">
    <source>
        <dbReference type="SAM" id="Coils"/>
    </source>
</evidence>
<proteinExistence type="predicted"/>
<dbReference type="PANTHER" id="PTHR31935">
    <property type="entry name" value="COILED-COIL DOMAIN-CONTAINING PROTEIN 13"/>
    <property type="match status" value="1"/>
</dbReference>
<dbReference type="PANTHER" id="PTHR31935:SF1">
    <property type="entry name" value="COILED-COIL DOMAIN-CONTAINING PROTEIN 13"/>
    <property type="match status" value="1"/>
</dbReference>
<feature type="region of interest" description="Disordered" evidence="2">
    <location>
        <begin position="1"/>
        <end position="26"/>
    </location>
</feature>
<dbReference type="InterPro" id="IPR038929">
    <property type="entry name" value="CCDC13"/>
</dbReference>
<dbReference type="EMBL" id="JALJOT010000017">
    <property type="protein sequence ID" value="KAK9901584.1"/>
    <property type="molecule type" value="Genomic_DNA"/>
</dbReference>
<organism evidence="3 4">
    <name type="scientific">Coccomyxa subellipsoidea</name>
    <dbReference type="NCBI Taxonomy" id="248742"/>
    <lineage>
        <taxon>Eukaryota</taxon>
        <taxon>Viridiplantae</taxon>
        <taxon>Chlorophyta</taxon>
        <taxon>core chlorophytes</taxon>
        <taxon>Trebouxiophyceae</taxon>
        <taxon>Trebouxiophyceae incertae sedis</taxon>
        <taxon>Coccomyxaceae</taxon>
        <taxon>Coccomyxa</taxon>
    </lineage>
</organism>